<dbReference type="Proteomes" id="UP001219525">
    <property type="component" value="Unassembled WGS sequence"/>
</dbReference>
<evidence type="ECO:0000313" key="2">
    <source>
        <dbReference type="EMBL" id="KAJ7216621.1"/>
    </source>
</evidence>
<dbReference type="PANTHER" id="PTHR13379">
    <property type="entry name" value="UNCHARACTERIZED DUF1308"/>
    <property type="match status" value="1"/>
</dbReference>
<organism evidence="2 3">
    <name type="scientific">Mycena pura</name>
    <dbReference type="NCBI Taxonomy" id="153505"/>
    <lineage>
        <taxon>Eukaryota</taxon>
        <taxon>Fungi</taxon>
        <taxon>Dikarya</taxon>
        <taxon>Basidiomycota</taxon>
        <taxon>Agaricomycotina</taxon>
        <taxon>Agaricomycetes</taxon>
        <taxon>Agaricomycetidae</taxon>
        <taxon>Agaricales</taxon>
        <taxon>Marasmiineae</taxon>
        <taxon>Mycenaceae</taxon>
        <taxon>Mycena</taxon>
    </lineage>
</organism>
<protein>
    <recommendedName>
        <fullName evidence="4">DUF1308 domain-containing protein</fullName>
    </recommendedName>
</protein>
<dbReference type="EMBL" id="JARJCW010000015">
    <property type="protein sequence ID" value="KAJ7216621.1"/>
    <property type="molecule type" value="Genomic_DNA"/>
</dbReference>
<evidence type="ECO:0000313" key="3">
    <source>
        <dbReference type="Proteomes" id="UP001219525"/>
    </source>
</evidence>
<feature type="compositionally biased region" description="Acidic residues" evidence="1">
    <location>
        <begin position="172"/>
        <end position="181"/>
    </location>
</feature>
<evidence type="ECO:0000256" key="1">
    <source>
        <dbReference type="SAM" id="MobiDB-lite"/>
    </source>
</evidence>
<dbReference type="PANTHER" id="PTHR13379:SF0">
    <property type="entry name" value="UPF0415 PROTEIN C7ORF25"/>
    <property type="match status" value="1"/>
</dbReference>
<dbReference type="AlphaFoldDB" id="A0AAD6VQC8"/>
<name>A0AAD6VQC8_9AGAR</name>
<sequence>MSSEPLHPDLHSIRASLGSIYESLSNFRPLAVRPPILGTSTESSGPDPADDEQWLYQESISGLKQLKDTVKIDLDFLERFLDNPNSAKLPPPSTNAPYLTAVWNEVLCAPPPLVSIFKSFSLANDSSSNHTSKTTVKVDVVADSGRRWIRVNTIKNKRILAEFREIDSYLTDSDDDEDDPEQPPTLAQSEFGNSVLRMGHSLVEAAKANPIETSAGPEPPRVTLRLTRLNPLEPGEDPRIAQTIECLRGMGIDVELGERIESEIPSLQLATEPIPLARLVPTVNINLDLSVLIAFVSDLTHYPLPTSVEDAHLRFMSAHTPGDSARELTSQILREMLQEMGNKGMFQELHDRLPLIPPGVQTLQFWTSAEARDRFMRIVSKIGGPDEKQRADVLFASSAVTIETAETRFWAGSRFPHRFIPFLPIRVYPEDCPVSSSARGQFFSAMDKTCRDILAQGLPAAVVSKGQEHSERATVTRANTRLTAHTVQSMLCGAQRGWTTLTANKSSVKALLREIRAARVAGRLAEEALREDEVDLHGEEAAAIWIVDPRSLAEGICRWSPALATSRNILEDCLGEQQRTLIES</sequence>
<feature type="region of interest" description="Disordered" evidence="1">
    <location>
        <begin position="170"/>
        <end position="191"/>
    </location>
</feature>
<reference evidence="2" key="1">
    <citation type="submission" date="2023-03" db="EMBL/GenBank/DDBJ databases">
        <title>Massive genome expansion in bonnet fungi (Mycena s.s.) driven by repeated elements and novel gene families across ecological guilds.</title>
        <authorList>
            <consortium name="Lawrence Berkeley National Laboratory"/>
            <person name="Harder C.B."/>
            <person name="Miyauchi S."/>
            <person name="Viragh M."/>
            <person name="Kuo A."/>
            <person name="Thoen E."/>
            <person name="Andreopoulos B."/>
            <person name="Lu D."/>
            <person name="Skrede I."/>
            <person name="Drula E."/>
            <person name="Henrissat B."/>
            <person name="Morin E."/>
            <person name="Kohler A."/>
            <person name="Barry K."/>
            <person name="LaButti K."/>
            <person name="Morin E."/>
            <person name="Salamov A."/>
            <person name="Lipzen A."/>
            <person name="Mereny Z."/>
            <person name="Hegedus B."/>
            <person name="Baldrian P."/>
            <person name="Stursova M."/>
            <person name="Weitz H."/>
            <person name="Taylor A."/>
            <person name="Grigoriev I.V."/>
            <person name="Nagy L.G."/>
            <person name="Martin F."/>
            <person name="Kauserud H."/>
        </authorList>
    </citation>
    <scope>NUCLEOTIDE SEQUENCE</scope>
    <source>
        <strain evidence="2">9144</strain>
    </source>
</reference>
<gene>
    <name evidence="2" type="ORF">GGX14DRAFT_605561</name>
</gene>
<keyword evidence="3" id="KW-1185">Reference proteome</keyword>
<proteinExistence type="predicted"/>
<accession>A0AAD6VQC8</accession>
<evidence type="ECO:0008006" key="4">
    <source>
        <dbReference type="Google" id="ProtNLM"/>
    </source>
</evidence>
<comment type="caution">
    <text evidence="2">The sequence shown here is derived from an EMBL/GenBank/DDBJ whole genome shotgun (WGS) entry which is preliminary data.</text>
</comment>